<evidence type="ECO:0000313" key="8">
    <source>
        <dbReference type="EMBL" id="SPC88547.1"/>
    </source>
</evidence>
<keyword evidence="2 5" id="KW-0217">Developmental protein</keyword>
<proteinExistence type="inferred from homology"/>
<evidence type="ECO:0000256" key="2">
    <source>
        <dbReference type="ARBA" id="ARBA00022473"/>
    </source>
</evidence>
<feature type="region of interest" description="Disordered" evidence="7">
    <location>
        <begin position="104"/>
        <end position="124"/>
    </location>
</feature>
<evidence type="ECO:0000256" key="3">
    <source>
        <dbReference type="ARBA" id="ARBA00022782"/>
    </source>
</evidence>
<gene>
    <name evidence="8" type="ORF">FSB_LOCUS16429</name>
</gene>
<evidence type="ECO:0000256" key="6">
    <source>
        <dbReference type="SAM" id="Coils"/>
    </source>
</evidence>
<dbReference type="InterPro" id="IPR012474">
    <property type="entry name" value="Frigida"/>
</dbReference>
<dbReference type="GO" id="GO:0009908">
    <property type="term" value="P:flower development"/>
    <property type="evidence" value="ECO:0007669"/>
    <property type="project" value="UniProtKB-KW"/>
</dbReference>
<dbReference type="AlphaFoldDB" id="A0A2N9FCD4"/>
<comment type="similarity">
    <text evidence="1 5">Belongs to the Frigida family.</text>
</comment>
<feature type="coiled-coil region" evidence="6">
    <location>
        <begin position="362"/>
        <end position="419"/>
    </location>
</feature>
<evidence type="ECO:0000256" key="5">
    <source>
        <dbReference type="RuleBase" id="RU364012"/>
    </source>
</evidence>
<evidence type="ECO:0000256" key="7">
    <source>
        <dbReference type="SAM" id="MobiDB-lite"/>
    </source>
</evidence>
<dbReference type="EMBL" id="OIVN01001001">
    <property type="protein sequence ID" value="SPC88547.1"/>
    <property type="molecule type" value="Genomic_DNA"/>
</dbReference>
<name>A0A2N9FCD4_FAGSY</name>
<keyword evidence="6" id="KW-0175">Coiled coil</keyword>
<keyword evidence="3 5" id="KW-0221">Differentiation</keyword>
<evidence type="ECO:0000256" key="1">
    <source>
        <dbReference type="ARBA" id="ARBA00008956"/>
    </source>
</evidence>
<protein>
    <recommendedName>
        <fullName evidence="5">FRIGIDA-like protein</fullName>
    </recommendedName>
</protein>
<sequence>MKPNDAAALVKKEDGTEASPPPPLLKTQQARDLKSTTSTSVDELPKPQFMKSVVQLGSLSTAINSFTQRFNELEKHIDFIDNAIESRSSQLLLIPTVDSLPLNPAPITNATEEEEEPQEQNPHVPGLKSEVEYLCEMMCSRSLRKYIISNLSNDGVAKLREEVPAALKLAPKPAKLVFDCIGRFFLQGTKAFTKDSPMIPARQASLLILELFLLSETETDIDSSLKEESHSAAMAWRKRLISEGGVSRATSIDAKGLLLFLASFGIPSRFSNQDVGDLIRLSSSTDISNALRCSRLLLARIPDIIEEMMKNGMSVEAVDVAYTFGVEEKFPPQEILTSFLRKSKEAWKRTRTVAHGSPMVLKEANEKQLAALKSVIKCLEDRKIDPTKLLPGWRIKENIINLEKEISDLDNKIEDKAMRKRKVDEIESSNQLKNQEMKRLFFTARASPLMSPPVGGMQEQRVISHLEGKSSYDSLMPINLLDGELSGHASNYPAASYVPHGSGAGFLPKNVLGRTVIDGGGVHVANVGDFMSARTGVLSTGSYSGVQGEMVASKVEQMMNNNRTTYGWHGIGDAALRERSIGQSFVMQPASVGVDGLFRPSPSLEGFPGLPNSPSMDAKKWSTTSDLYRFADTVLDGEARQGSSSSKVGPLPAALPTRNSSYLY</sequence>
<reference evidence="8" key="1">
    <citation type="submission" date="2018-02" db="EMBL/GenBank/DDBJ databases">
        <authorList>
            <person name="Cohen D.B."/>
            <person name="Kent A.D."/>
        </authorList>
    </citation>
    <scope>NUCLEOTIDE SEQUENCE</scope>
</reference>
<evidence type="ECO:0000256" key="4">
    <source>
        <dbReference type="ARBA" id="ARBA00023089"/>
    </source>
</evidence>
<keyword evidence="4 5" id="KW-0287">Flowering</keyword>
<feature type="region of interest" description="Disordered" evidence="7">
    <location>
        <begin position="1"/>
        <end position="44"/>
    </location>
</feature>
<dbReference type="GO" id="GO:0030154">
    <property type="term" value="P:cell differentiation"/>
    <property type="evidence" value="ECO:0007669"/>
    <property type="project" value="UniProtKB-KW"/>
</dbReference>
<dbReference type="Pfam" id="PF07899">
    <property type="entry name" value="Frigida"/>
    <property type="match status" value="1"/>
</dbReference>
<organism evidence="8">
    <name type="scientific">Fagus sylvatica</name>
    <name type="common">Beechnut</name>
    <dbReference type="NCBI Taxonomy" id="28930"/>
    <lineage>
        <taxon>Eukaryota</taxon>
        <taxon>Viridiplantae</taxon>
        <taxon>Streptophyta</taxon>
        <taxon>Embryophyta</taxon>
        <taxon>Tracheophyta</taxon>
        <taxon>Spermatophyta</taxon>
        <taxon>Magnoliopsida</taxon>
        <taxon>eudicotyledons</taxon>
        <taxon>Gunneridae</taxon>
        <taxon>Pentapetalae</taxon>
        <taxon>rosids</taxon>
        <taxon>fabids</taxon>
        <taxon>Fagales</taxon>
        <taxon>Fagaceae</taxon>
        <taxon>Fagus</taxon>
    </lineage>
</organism>
<dbReference type="PANTHER" id="PTHR31791:SF49">
    <property type="entry name" value="INACTIVE PROTEIN FRIGIDA"/>
    <property type="match status" value="1"/>
</dbReference>
<accession>A0A2N9FCD4</accession>
<dbReference type="PANTHER" id="PTHR31791">
    <property type="entry name" value="FRIGIDA-LIKE PROTEIN 3-RELATED"/>
    <property type="match status" value="1"/>
</dbReference>